<name>A0A2S8F959_9BACT</name>
<comment type="caution">
    <text evidence="1">The sequence shown here is derived from an EMBL/GenBank/DDBJ whole genome shotgun (WGS) entry which is preliminary data.</text>
</comment>
<dbReference type="SUPFAM" id="SSF52833">
    <property type="entry name" value="Thioredoxin-like"/>
    <property type="match status" value="1"/>
</dbReference>
<dbReference type="InterPro" id="IPR036249">
    <property type="entry name" value="Thioredoxin-like_sf"/>
</dbReference>
<dbReference type="Proteomes" id="UP000239388">
    <property type="component" value="Unassembled WGS sequence"/>
</dbReference>
<dbReference type="AlphaFoldDB" id="A0A2S8F959"/>
<accession>A0A2S8F959</accession>
<protein>
    <submittedName>
        <fullName evidence="1">Thiol reductase thioredoxin</fullName>
    </submittedName>
</protein>
<reference evidence="1 2" key="1">
    <citation type="submission" date="2018-02" db="EMBL/GenBank/DDBJ databases">
        <title>Comparative genomes isolates from brazilian mangrove.</title>
        <authorList>
            <person name="Araujo J.E."/>
            <person name="Taketani R.G."/>
            <person name="Silva M.C.P."/>
            <person name="Loureco M.V."/>
            <person name="Andreote F.D."/>
        </authorList>
    </citation>
    <scope>NUCLEOTIDE SEQUENCE [LARGE SCALE GENOMIC DNA]</scope>
    <source>
        <strain evidence="1 2">NAP PRIS-MGV</strain>
    </source>
</reference>
<organism evidence="1 2">
    <name type="scientific">Blastopirellula marina</name>
    <dbReference type="NCBI Taxonomy" id="124"/>
    <lineage>
        <taxon>Bacteria</taxon>
        <taxon>Pseudomonadati</taxon>
        <taxon>Planctomycetota</taxon>
        <taxon>Planctomycetia</taxon>
        <taxon>Pirellulales</taxon>
        <taxon>Pirellulaceae</taxon>
        <taxon>Blastopirellula</taxon>
    </lineage>
</organism>
<dbReference type="Pfam" id="PF14595">
    <property type="entry name" value="Thioredoxin_9"/>
    <property type="match status" value="1"/>
</dbReference>
<sequence>MSLVWSEIYASGLCYDDYLTKYGNPNQQQRWAAKRSTLSLNDSQKALLSGFTRQMHVLCMAGAWCGDCVDQCPMFALFEEAAPNIEVRFVDRDDCHDGFKEWVKVCGGNRVPVTVFLTEDFQPTGMYGDRTLAKYRHMVENLTGAACSTGISLSSEGQMDPLTTSVLAEWIDQFERNQWILRTSTRLREIHGD</sequence>
<dbReference type="OrthoDB" id="6120799at2"/>
<dbReference type="Gene3D" id="3.40.30.10">
    <property type="entry name" value="Glutaredoxin"/>
    <property type="match status" value="1"/>
</dbReference>
<gene>
    <name evidence="1" type="ORF">C5Y98_23185</name>
</gene>
<proteinExistence type="predicted"/>
<evidence type="ECO:0000313" key="1">
    <source>
        <dbReference type="EMBL" id="PQO28691.1"/>
    </source>
</evidence>
<dbReference type="EMBL" id="PUIB01000024">
    <property type="protein sequence ID" value="PQO28691.1"/>
    <property type="molecule type" value="Genomic_DNA"/>
</dbReference>
<evidence type="ECO:0000313" key="2">
    <source>
        <dbReference type="Proteomes" id="UP000239388"/>
    </source>
</evidence>
<dbReference type="RefSeq" id="WP_105357873.1">
    <property type="nucleotide sequence ID" value="NZ_PUIB01000024.1"/>
</dbReference>